<evidence type="ECO:0000313" key="2">
    <source>
        <dbReference type="Proteomes" id="UP000255326"/>
    </source>
</evidence>
<dbReference type="OrthoDB" id="2678750at2"/>
<evidence type="ECO:0000313" key="1">
    <source>
        <dbReference type="EMBL" id="RDI43002.1"/>
    </source>
</evidence>
<name>A0A370GGU9_9BACI</name>
<organism evidence="1 2">
    <name type="scientific">Falsibacillus pallidus</name>
    <dbReference type="NCBI Taxonomy" id="493781"/>
    <lineage>
        <taxon>Bacteria</taxon>
        <taxon>Bacillati</taxon>
        <taxon>Bacillota</taxon>
        <taxon>Bacilli</taxon>
        <taxon>Bacillales</taxon>
        <taxon>Bacillaceae</taxon>
        <taxon>Falsibacillus</taxon>
    </lineage>
</organism>
<dbReference type="Proteomes" id="UP000255326">
    <property type="component" value="Unassembled WGS sequence"/>
</dbReference>
<dbReference type="AlphaFoldDB" id="A0A370GGU9"/>
<accession>A0A370GGU9</accession>
<dbReference type="Pfam" id="PF10673">
    <property type="entry name" value="DUF2487"/>
    <property type="match status" value="1"/>
</dbReference>
<dbReference type="InterPro" id="IPR019615">
    <property type="entry name" value="DUF2487"/>
</dbReference>
<keyword evidence="2" id="KW-1185">Reference proteome</keyword>
<gene>
    <name evidence="1" type="ORF">DFR59_10452</name>
</gene>
<reference evidence="1 2" key="1">
    <citation type="submission" date="2018-07" db="EMBL/GenBank/DDBJ databases">
        <title>Genomic Encyclopedia of Type Strains, Phase IV (KMG-IV): sequencing the most valuable type-strain genomes for metagenomic binning, comparative biology and taxonomic classification.</title>
        <authorList>
            <person name="Goeker M."/>
        </authorList>
    </citation>
    <scope>NUCLEOTIDE SEQUENCE [LARGE SCALE GENOMIC DNA]</scope>
    <source>
        <strain evidence="1 2">DSM 25281</strain>
    </source>
</reference>
<dbReference type="EMBL" id="QQAY01000004">
    <property type="protein sequence ID" value="RDI43002.1"/>
    <property type="molecule type" value="Genomic_DNA"/>
</dbReference>
<sequence length="156" mass="18083">MNWNAKDVEVYLKEKKFVDTAVVPLIPISFGDDMKQAANQGEFIELLSLHLERQFKGRMMFMPAFSYLRDEKGNPKGRLGDLIDLEESLKENGFTYVFHLTSDPAWNTHEKDLNGAVVWLPSVPLEHMDEPYKHSIMEDQVNQLLKVIVQKWQDMG</sequence>
<comment type="caution">
    <text evidence="1">The sequence shown here is derived from an EMBL/GenBank/DDBJ whole genome shotgun (WGS) entry which is preliminary data.</text>
</comment>
<dbReference type="RefSeq" id="WP_114745326.1">
    <property type="nucleotide sequence ID" value="NZ_QQAY01000004.1"/>
</dbReference>
<protein>
    <submittedName>
        <fullName evidence="1">Uncharacterized protein DUF2487</fullName>
    </submittedName>
</protein>
<proteinExistence type="predicted"/>